<evidence type="ECO:0000259" key="2">
    <source>
        <dbReference type="Pfam" id="PF07995"/>
    </source>
</evidence>
<dbReference type="Proteomes" id="UP000745663">
    <property type="component" value="Unassembled WGS sequence"/>
</dbReference>
<evidence type="ECO:0000313" key="4">
    <source>
        <dbReference type="Proteomes" id="UP000745663"/>
    </source>
</evidence>
<dbReference type="SUPFAM" id="SSF50952">
    <property type="entry name" value="Soluble quinoprotein glucose dehydrogenase"/>
    <property type="match status" value="1"/>
</dbReference>
<dbReference type="Pfam" id="PF07995">
    <property type="entry name" value="GSDH"/>
    <property type="match status" value="1"/>
</dbReference>
<reference evidence="3 4" key="1">
    <citation type="submission" date="2020-08" db="EMBL/GenBank/DDBJ databases">
        <title>Description of novel Pseudomonas species.</title>
        <authorList>
            <person name="Duman M."/>
            <person name="Mulet M."/>
            <person name="Altun S."/>
            <person name="Saticioglu I.B."/>
            <person name="Lalucat J."/>
            <person name="Garcia-Valdes E."/>
        </authorList>
    </citation>
    <scope>NUCLEOTIDE SEQUENCE [LARGE SCALE GENOMIC DNA]</scope>
    <source>
        <strain evidence="3 4">P66</strain>
    </source>
</reference>
<evidence type="ECO:0000313" key="3">
    <source>
        <dbReference type="EMBL" id="MBM5459346.1"/>
    </source>
</evidence>
<dbReference type="EMBL" id="JACOPV010000010">
    <property type="protein sequence ID" value="MBM5459346.1"/>
    <property type="molecule type" value="Genomic_DNA"/>
</dbReference>
<feature type="domain" description="Glucose/Sorbosone dehydrogenase" evidence="2">
    <location>
        <begin position="44"/>
        <end position="376"/>
    </location>
</feature>
<dbReference type="RefSeq" id="WP_203481609.1">
    <property type="nucleotide sequence ID" value="NZ_JACOPV010000010.1"/>
</dbReference>
<protein>
    <submittedName>
        <fullName evidence="3">PQQ-dependent sugar dehydrogenase</fullName>
    </submittedName>
</protein>
<name>A0ABS2C0D0_9PSED</name>
<sequence>MPVRTWIPTLLAATLLPLLAHAAPERSFKSEEGTVTVSTLAEGLRNPWALAFLPDNKGMLVTERMGNLRIVSVEGKVGAPLAGVPQVWAEGQGGLLDVVLSPTFKQDRMVYLSYAEGGEDGKAGTAVGRGRLSADMAKLEDFNVIFRQLPKLSSGIHFGSRLVFDRDGYLFIALGENNQRPTAQDLDKLQGKVVRILPDGTVPKDNPFVGRENVRPQIWSFGHRNQQGAALNPWTGELWTNEHGPRGGDEINLPKPGKNYGWPVATHGINYTLLPIPEAKGEHVDGMIDPHHVWEKSPAISGMAFYDNPRFEAWDHNLFIGALASQALIRLELDGDKIVHEERLLGELEARIRDVRVGPDGYLYVLTDDSDGALLKVGLAI</sequence>
<dbReference type="PANTHER" id="PTHR19328">
    <property type="entry name" value="HEDGEHOG-INTERACTING PROTEIN"/>
    <property type="match status" value="1"/>
</dbReference>
<feature type="chain" id="PRO_5045087710" evidence="1">
    <location>
        <begin position="23"/>
        <end position="381"/>
    </location>
</feature>
<gene>
    <name evidence="3" type="ORF">H8F21_17415</name>
</gene>
<dbReference type="InterPro" id="IPR012938">
    <property type="entry name" value="Glc/Sorbosone_DH"/>
</dbReference>
<comment type="caution">
    <text evidence="3">The sequence shown here is derived from an EMBL/GenBank/DDBJ whole genome shotgun (WGS) entry which is preliminary data.</text>
</comment>
<proteinExistence type="predicted"/>
<organism evidence="3 4">
    <name type="scientific">Pseudomonas arcuscaelestis</name>
    <dbReference type="NCBI Taxonomy" id="2710591"/>
    <lineage>
        <taxon>Bacteria</taxon>
        <taxon>Pseudomonadati</taxon>
        <taxon>Pseudomonadota</taxon>
        <taxon>Gammaproteobacteria</taxon>
        <taxon>Pseudomonadales</taxon>
        <taxon>Pseudomonadaceae</taxon>
        <taxon>Pseudomonas</taxon>
    </lineage>
</organism>
<dbReference type="PANTHER" id="PTHR19328:SF75">
    <property type="entry name" value="ALDOSE SUGAR DEHYDROGENASE YLII"/>
    <property type="match status" value="1"/>
</dbReference>
<dbReference type="InterPro" id="IPR011041">
    <property type="entry name" value="Quinoprot_gluc/sorb_DH_b-prop"/>
</dbReference>
<feature type="signal peptide" evidence="1">
    <location>
        <begin position="1"/>
        <end position="22"/>
    </location>
</feature>
<keyword evidence="4" id="KW-1185">Reference proteome</keyword>
<dbReference type="InterPro" id="IPR011042">
    <property type="entry name" value="6-blade_b-propeller_TolB-like"/>
</dbReference>
<dbReference type="Gene3D" id="2.120.10.30">
    <property type="entry name" value="TolB, C-terminal domain"/>
    <property type="match status" value="1"/>
</dbReference>
<accession>A0ABS2C0D0</accession>
<evidence type="ECO:0000256" key="1">
    <source>
        <dbReference type="SAM" id="SignalP"/>
    </source>
</evidence>
<keyword evidence="1" id="KW-0732">Signal</keyword>